<name>A0ACD3R9M8_LARCR</name>
<accession>A0ACD3R9M8</accession>
<organism evidence="1 2">
    <name type="scientific">Larimichthys crocea</name>
    <name type="common">Large yellow croaker</name>
    <name type="synonym">Pseudosciaena crocea</name>
    <dbReference type="NCBI Taxonomy" id="215358"/>
    <lineage>
        <taxon>Eukaryota</taxon>
        <taxon>Metazoa</taxon>
        <taxon>Chordata</taxon>
        <taxon>Craniata</taxon>
        <taxon>Vertebrata</taxon>
        <taxon>Euteleostomi</taxon>
        <taxon>Actinopterygii</taxon>
        <taxon>Neopterygii</taxon>
        <taxon>Teleostei</taxon>
        <taxon>Neoteleostei</taxon>
        <taxon>Acanthomorphata</taxon>
        <taxon>Eupercaria</taxon>
        <taxon>Sciaenidae</taxon>
        <taxon>Larimichthys</taxon>
    </lineage>
</organism>
<protein>
    <submittedName>
        <fullName evidence="1">Uncharacterized protein</fullName>
    </submittedName>
</protein>
<proteinExistence type="predicted"/>
<dbReference type="Proteomes" id="UP000793456">
    <property type="component" value="Chromosome IX"/>
</dbReference>
<evidence type="ECO:0000313" key="1">
    <source>
        <dbReference type="EMBL" id="TMS15383.1"/>
    </source>
</evidence>
<gene>
    <name evidence="1" type="ORF">E3U43_021845</name>
</gene>
<comment type="caution">
    <text evidence="1">The sequence shown here is derived from an EMBL/GenBank/DDBJ whole genome shotgun (WGS) entry which is preliminary data.</text>
</comment>
<evidence type="ECO:0000313" key="2">
    <source>
        <dbReference type="Proteomes" id="UP000793456"/>
    </source>
</evidence>
<dbReference type="EMBL" id="CM011682">
    <property type="protein sequence ID" value="TMS15383.1"/>
    <property type="molecule type" value="Genomic_DNA"/>
</dbReference>
<keyword evidence="2" id="KW-1185">Reference proteome</keyword>
<sequence length="177" mass="21079">MKFINDQYEAYLQEEININRKKRIPDSRVHCCIYFIPPTGHCLRPLDVEFMRRLSKVVNIVPVIAKADTLTLEERDFFKKKIREELRANGIDVYPQKEFDEDAEDRNDQREDQVENIAHCEFAYLRDLLIRTHMQNIKDITSSIHYEMYRVRRLNENNTVVAHANGIPEHHLAAHEM</sequence>
<reference evidence="1" key="1">
    <citation type="submission" date="2018-11" db="EMBL/GenBank/DDBJ databases">
        <title>The sequence and de novo assembly of Larimichthys crocea genome using PacBio and Hi-C technologies.</title>
        <authorList>
            <person name="Xu P."/>
            <person name="Chen B."/>
            <person name="Zhou Z."/>
            <person name="Ke Q."/>
            <person name="Wu Y."/>
            <person name="Bai H."/>
            <person name="Pu F."/>
        </authorList>
    </citation>
    <scope>NUCLEOTIDE SEQUENCE</scope>
    <source>
        <tissue evidence="1">Muscle</tissue>
    </source>
</reference>